<dbReference type="InterPro" id="IPR013005">
    <property type="entry name" value="Ribosomal_uL4-like"/>
</dbReference>
<feature type="region of interest" description="Disordered" evidence="8">
    <location>
        <begin position="127"/>
        <end position="161"/>
    </location>
</feature>
<feature type="compositionally biased region" description="Basic residues" evidence="8">
    <location>
        <begin position="135"/>
        <end position="147"/>
    </location>
</feature>
<dbReference type="OrthoDB" id="275876at2759"/>
<evidence type="ECO:0000313" key="10">
    <source>
        <dbReference type="Proteomes" id="UP000186922"/>
    </source>
</evidence>
<evidence type="ECO:0000256" key="6">
    <source>
        <dbReference type="ARBA" id="ARBA00040565"/>
    </source>
</evidence>
<evidence type="ECO:0000256" key="7">
    <source>
        <dbReference type="ARBA" id="ARBA00082711"/>
    </source>
</evidence>
<dbReference type="GO" id="GO:0005840">
    <property type="term" value="C:ribosome"/>
    <property type="evidence" value="ECO:0007669"/>
    <property type="project" value="UniProtKB-KW"/>
</dbReference>
<evidence type="ECO:0000313" key="9">
    <source>
        <dbReference type="EMBL" id="GAV07576.1"/>
    </source>
</evidence>
<dbReference type="GO" id="GO:0005743">
    <property type="term" value="C:mitochondrial inner membrane"/>
    <property type="evidence" value="ECO:0007669"/>
    <property type="project" value="UniProtKB-ARBA"/>
</dbReference>
<comment type="similarity">
    <text evidence="2">Belongs to the universal ribosomal protein uL4 family.</text>
</comment>
<organism evidence="9 10">
    <name type="scientific">Ramazzottius varieornatus</name>
    <name type="common">Water bear</name>
    <name type="synonym">Tardigrade</name>
    <dbReference type="NCBI Taxonomy" id="947166"/>
    <lineage>
        <taxon>Eukaryota</taxon>
        <taxon>Metazoa</taxon>
        <taxon>Ecdysozoa</taxon>
        <taxon>Tardigrada</taxon>
        <taxon>Eutardigrada</taxon>
        <taxon>Parachela</taxon>
        <taxon>Hypsibioidea</taxon>
        <taxon>Ramazzottiidae</taxon>
        <taxon>Ramazzottius</taxon>
    </lineage>
</organism>
<sequence length="303" mass="34313">MFGLISPLLRSTVTKQWTKVLNPAQGPIPSGFLSSLGTIPSRLQSSESKTGLITERNYRFPPSGFVPSREAWVESLETIEDKKVGLVPLHPEVFAEFPRIDVIHTNIKWQTLYKHVDYSFARTRAEMPGGGRKPWPQKKSGRARHGSIRSPLWKGGGKAKGPRGPKTYFYLFHADMRSKGLKAVLSAKLAQDDIHIVDSFESLPSEDPKFLDALTAKRNWGLSVLFVDDTDFMPKNIALACHRRPGFTLMPVYGLNCYSMLKHETLVLTLAALNKIEERILTFDRRLKIRDFRDNTRPPVKKI</sequence>
<name>A0A1D1W2T5_RAMVA</name>
<dbReference type="GO" id="GO:0003735">
    <property type="term" value="F:structural constituent of ribosome"/>
    <property type="evidence" value="ECO:0007669"/>
    <property type="project" value="InterPro"/>
</dbReference>
<keyword evidence="5" id="KW-0687">Ribonucleoprotein</keyword>
<evidence type="ECO:0000256" key="3">
    <source>
        <dbReference type="ARBA" id="ARBA00022980"/>
    </source>
</evidence>
<gene>
    <name evidence="9" type="primary">RvY_17395-1</name>
    <name evidence="9" type="synonym">RvY_17395.1</name>
    <name evidence="9" type="ORF">RvY_17395</name>
</gene>
<keyword evidence="10" id="KW-1185">Reference proteome</keyword>
<evidence type="ECO:0000256" key="8">
    <source>
        <dbReference type="SAM" id="MobiDB-lite"/>
    </source>
</evidence>
<accession>A0A1D1W2T5</accession>
<dbReference type="AlphaFoldDB" id="A0A1D1W2T5"/>
<dbReference type="GO" id="GO:0006412">
    <property type="term" value="P:translation"/>
    <property type="evidence" value="ECO:0007669"/>
    <property type="project" value="InterPro"/>
</dbReference>
<evidence type="ECO:0000256" key="5">
    <source>
        <dbReference type="ARBA" id="ARBA00023274"/>
    </source>
</evidence>
<evidence type="ECO:0000256" key="2">
    <source>
        <dbReference type="ARBA" id="ARBA00010528"/>
    </source>
</evidence>
<keyword evidence="4" id="KW-0496">Mitochondrion</keyword>
<dbReference type="PANTHER" id="PTHR10746">
    <property type="entry name" value="50S RIBOSOMAL PROTEIN L4"/>
    <property type="match status" value="1"/>
</dbReference>
<dbReference type="InterPro" id="IPR023574">
    <property type="entry name" value="Ribosomal_uL4_dom_sf"/>
</dbReference>
<evidence type="ECO:0000256" key="1">
    <source>
        <dbReference type="ARBA" id="ARBA00004173"/>
    </source>
</evidence>
<evidence type="ECO:0000256" key="4">
    <source>
        <dbReference type="ARBA" id="ARBA00023128"/>
    </source>
</evidence>
<dbReference type="Gene3D" id="3.40.1370.10">
    <property type="match status" value="1"/>
</dbReference>
<comment type="caution">
    <text evidence="9">The sequence shown here is derived from an EMBL/GenBank/DDBJ whole genome shotgun (WGS) entry which is preliminary data.</text>
</comment>
<dbReference type="EMBL" id="BDGG01000015">
    <property type="protein sequence ID" value="GAV07576.1"/>
    <property type="molecule type" value="Genomic_DNA"/>
</dbReference>
<dbReference type="GO" id="GO:1990904">
    <property type="term" value="C:ribonucleoprotein complex"/>
    <property type="evidence" value="ECO:0007669"/>
    <property type="project" value="UniProtKB-KW"/>
</dbReference>
<dbReference type="STRING" id="947166.A0A1D1W2T5"/>
<dbReference type="Pfam" id="PF00573">
    <property type="entry name" value="Ribosomal_L4"/>
    <property type="match status" value="1"/>
</dbReference>
<dbReference type="Proteomes" id="UP000186922">
    <property type="component" value="Unassembled WGS sequence"/>
</dbReference>
<dbReference type="FunFam" id="3.40.1370.10:FF:000005">
    <property type="entry name" value="39S ribosomal protein L4, mitochondrial"/>
    <property type="match status" value="1"/>
</dbReference>
<dbReference type="NCBIfam" id="TIGR03953">
    <property type="entry name" value="rplD_bact"/>
    <property type="match status" value="1"/>
</dbReference>
<dbReference type="SUPFAM" id="SSF52166">
    <property type="entry name" value="Ribosomal protein L4"/>
    <property type="match status" value="1"/>
</dbReference>
<protein>
    <recommendedName>
        <fullName evidence="6">Large ribosomal subunit protein uL4m</fullName>
    </recommendedName>
    <alternativeName>
        <fullName evidence="7">39S ribosomal protein L4, mitochondrial</fullName>
    </alternativeName>
</protein>
<comment type="subcellular location">
    <subcellularLocation>
        <location evidence="1">Mitochondrion</location>
    </subcellularLocation>
</comment>
<dbReference type="InterPro" id="IPR002136">
    <property type="entry name" value="Ribosomal_uL4"/>
</dbReference>
<proteinExistence type="inferred from homology"/>
<keyword evidence="3" id="KW-0689">Ribosomal protein</keyword>
<dbReference type="PANTHER" id="PTHR10746:SF6">
    <property type="entry name" value="LARGE RIBOSOMAL SUBUNIT PROTEIN UL4M"/>
    <property type="match status" value="1"/>
</dbReference>
<reference evidence="9 10" key="1">
    <citation type="journal article" date="2016" name="Nat. Commun.">
        <title>Extremotolerant tardigrade genome and improved radiotolerance of human cultured cells by tardigrade-unique protein.</title>
        <authorList>
            <person name="Hashimoto T."/>
            <person name="Horikawa D.D."/>
            <person name="Saito Y."/>
            <person name="Kuwahara H."/>
            <person name="Kozuka-Hata H."/>
            <person name="Shin-I T."/>
            <person name="Minakuchi Y."/>
            <person name="Ohishi K."/>
            <person name="Motoyama A."/>
            <person name="Aizu T."/>
            <person name="Enomoto A."/>
            <person name="Kondo K."/>
            <person name="Tanaka S."/>
            <person name="Hara Y."/>
            <person name="Koshikawa S."/>
            <person name="Sagara H."/>
            <person name="Miura T."/>
            <person name="Yokobori S."/>
            <person name="Miyagawa K."/>
            <person name="Suzuki Y."/>
            <person name="Kubo T."/>
            <person name="Oyama M."/>
            <person name="Kohara Y."/>
            <person name="Fujiyama A."/>
            <person name="Arakawa K."/>
            <person name="Katayama T."/>
            <person name="Toyoda A."/>
            <person name="Kunieda T."/>
        </authorList>
    </citation>
    <scope>NUCLEOTIDE SEQUENCE [LARGE SCALE GENOMIC DNA]</scope>
    <source>
        <strain evidence="9 10">YOKOZUNA-1</strain>
    </source>
</reference>